<dbReference type="Pfam" id="PF13507">
    <property type="entry name" value="GATase_5"/>
    <property type="match status" value="1"/>
</dbReference>
<dbReference type="GO" id="GO:0004642">
    <property type="term" value="F:phosphoribosylformylglycinamidine synthase activity"/>
    <property type="evidence" value="ECO:0007669"/>
    <property type="project" value="UniProtKB-UniRule"/>
</dbReference>
<proteinExistence type="inferred from homology"/>
<evidence type="ECO:0000256" key="8">
    <source>
        <dbReference type="HAMAP-Rule" id="MF_00421"/>
    </source>
</evidence>
<feature type="active site" evidence="8">
    <location>
        <position position="203"/>
    </location>
</feature>
<comment type="pathway">
    <text evidence="8">Purine metabolism; IMP biosynthesis via de novo pathway; 5-amino-1-(5-phospho-D-ribosyl)imidazole from N(2)-formyl-N(1)-(5-phospho-D-ribosyl)glycinamide: step 1/2.</text>
</comment>
<accession>B3V642</accession>
<organism evidence="9">
    <name type="scientific">uncultured marine crenarchaeote KM3-153-F8</name>
    <dbReference type="NCBI Taxonomy" id="526665"/>
    <lineage>
        <taxon>Archaea</taxon>
        <taxon>Nitrososphaerota</taxon>
        <taxon>Nitrososphaeria</taxon>
        <taxon>Nitrosopumilales</taxon>
        <taxon>environmental samples</taxon>
    </lineage>
</organism>
<dbReference type="PANTHER" id="PTHR47552">
    <property type="entry name" value="PHOSPHORIBOSYLFORMYLGLYCINAMIDINE SYNTHASE SUBUNIT PURQ"/>
    <property type="match status" value="1"/>
</dbReference>
<evidence type="ECO:0000256" key="5">
    <source>
        <dbReference type="ARBA" id="ARBA00022801"/>
    </source>
</evidence>
<evidence type="ECO:0000256" key="6">
    <source>
        <dbReference type="ARBA" id="ARBA00022840"/>
    </source>
</evidence>
<dbReference type="GO" id="GO:0005737">
    <property type="term" value="C:cytoplasm"/>
    <property type="evidence" value="ECO:0007669"/>
    <property type="project" value="UniProtKB-SubCell"/>
</dbReference>
<keyword evidence="3 8" id="KW-0547">Nucleotide-binding</keyword>
<dbReference type="GO" id="GO:0004359">
    <property type="term" value="F:glutaminase activity"/>
    <property type="evidence" value="ECO:0007669"/>
    <property type="project" value="UniProtKB-EC"/>
</dbReference>
<sequence length="237" mass="26346">MNVAIIQFPGTNCDVDTYRIFSNLLKVDVSFIWHNENDLSNFDAVVLPGGFSYGDRLRAGVIAAHSPVIQELKKFSLKRKPIIGICNGFQILVESELLPGALLKNSNQKFVCKWVDLKVENNNNIFTNYFKSNSLIRMPIAHNEGRYYVDTDKLTELERNNQIILRYVDSTGNASVQGNPNGSISNIAAVSNLEGNVLGLMPHPERASESILSPDLSTNGLGLFHSMIHSLEVLLKK</sequence>
<dbReference type="UniPathway" id="UPA00074">
    <property type="reaction ID" value="UER00128"/>
</dbReference>
<comment type="catalytic activity">
    <reaction evidence="8">
        <text>L-glutamine + H2O = L-glutamate + NH4(+)</text>
        <dbReference type="Rhea" id="RHEA:15889"/>
        <dbReference type="ChEBI" id="CHEBI:15377"/>
        <dbReference type="ChEBI" id="CHEBI:28938"/>
        <dbReference type="ChEBI" id="CHEBI:29985"/>
        <dbReference type="ChEBI" id="CHEBI:58359"/>
        <dbReference type="EC" id="3.5.1.2"/>
    </reaction>
</comment>
<keyword evidence="2 8" id="KW-0436">Ligase</keyword>
<keyword evidence="7 8" id="KW-0315">Glutamine amidotransferase</keyword>
<dbReference type="PROSITE" id="PS51273">
    <property type="entry name" value="GATASE_TYPE_1"/>
    <property type="match status" value="1"/>
</dbReference>
<dbReference type="HAMAP" id="MF_00421">
    <property type="entry name" value="PurQ"/>
    <property type="match status" value="1"/>
</dbReference>
<dbReference type="GO" id="GO:0016740">
    <property type="term" value="F:transferase activity"/>
    <property type="evidence" value="ECO:0007669"/>
    <property type="project" value="UniProtKB-KW"/>
</dbReference>
<comment type="subcellular location">
    <subcellularLocation>
        <location evidence="8">Cytoplasm</location>
    </subcellularLocation>
</comment>
<evidence type="ECO:0000256" key="2">
    <source>
        <dbReference type="ARBA" id="ARBA00022598"/>
    </source>
</evidence>
<keyword evidence="1 8" id="KW-0963">Cytoplasm</keyword>
<evidence type="ECO:0000256" key="3">
    <source>
        <dbReference type="ARBA" id="ARBA00022741"/>
    </source>
</evidence>
<dbReference type="EC" id="6.3.5.3" evidence="8"/>
<dbReference type="PIRSF" id="PIRSF001586">
    <property type="entry name" value="FGAM_synth_I"/>
    <property type="match status" value="1"/>
</dbReference>
<dbReference type="AlphaFoldDB" id="B3V642"/>
<dbReference type="NCBIfam" id="NF002957">
    <property type="entry name" value="PRK03619.1"/>
    <property type="match status" value="1"/>
</dbReference>
<dbReference type="SMART" id="SM01211">
    <property type="entry name" value="GATase_5"/>
    <property type="match status" value="1"/>
</dbReference>
<dbReference type="CDD" id="cd01740">
    <property type="entry name" value="GATase1_FGAR_AT"/>
    <property type="match status" value="1"/>
</dbReference>
<dbReference type="PANTHER" id="PTHR47552:SF1">
    <property type="entry name" value="PHOSPHORIBOSYLFORMYLGLYCINAMIDINE SYNTHASE SUBUNIT PURQ"/>
    <property type="match status" value="1"/>
</dbReference>
<reference evidence="9" key="2">
    <citation type="submission" date="2008-08" db="EMBL/GenBank/DDBJ databases">
        <authorList>
            <person name="Martin-Cuadrado A.-B."/>
            <person name="Rodriguez-Valera F."/>
            <person name="Moreira D."/>
            <person name="Alba J.-C."/>
            <person name="Ivars-Martinez E."/>
            <person name="Henn M.R."/>
            <person name="Talla E."/>
            <person name="Lopez-Garcia P."/>
        </authorList>
    </citation>
    <scope>NUCLEOTIDE SEQUENCE</scope>
</reference>
<evidence type="ECO:0000313" key="9">
    <source>
        <dbReference type="EMBL" id="ACF09766.1"/>
    </source>
</evidence>
<dbReference type="EC" id="3.5.1.2" evidence="8"/>
<dbReference type="InterPro" id="IPR029062">
    <property type="entry name" value="Class_I_gatase-like"/>
</dbReference>
<comment type="catalytic activity">
    <reaction evidence="8">
        <text>N(2)-formyl-N(1)-(5-phospho-beta-D-ribosyl)glycinamide + L-glutamine + ATP + H2O = 2-formamido-N(1)-(5-O-phospho-beta-D-ribosyl)acetamidine + L-glutamate + ADP + phosphate + H(+)</text>
        <dbReference type="Rhea" id="RHEA:17129"/>
        <dbReference type="ChEBI" id="CHEBI:15377"/>
        <dbReference type="ChEBI" id="CHEBI:15378"/>
        <dbReference type="ChEBI" id="CHEBI:29985"/>
        <dbReference type="ChEBI" id="CHEBI:30616"/>
        <dbReference type="ChEBI" id="CHEBI:43474"/>
        <dbReference type="ChEBI" id="CHEBI:58359"/>
        <dbReference type="ChEBI" id="CHEBI:147286"/>
        <dbReference type="ChEBI" id="CHEBI:147287"/>
        <dbReference type="ChEBI" id="CHEBI:456216"/>
        <dbReference type="EC" id="6.3.5.3"/>
    </reaction>
</comment>
<dbReference type="Gene3D" id="3.40.50.880">
    <property type="match status" value="1"/>
</dbReference>
<dbReference type="EMBL" id="EU686631">
    <property type="protein sequence ID" value="ACF09766.1"/>
    <property type="molecule type" value="Genomic_DNA"/>
</dbReference>
<keyword evidence="4 8" id="KW-0658">Purine biosynthesis</keyword>
<keyword evidence="6 8" id="KW-0067">ATP-binding</keyword>
<feature type="active site" evidence="8">
    <location>
        <position position="205"/>
    </location>
</feature>
<dbReference type="NCBIfam" id="TIGR01737">
    <property type="entry name" value="FGAM_synth_I"/>
    <property type="match status" value="1"/>
</dbReference>
<reference evidence="9" key="1">
    <citation type="journal article" date="2008" name="ISME J.">
        <title>Hindsight in the relative abundance, metabolic potential and genome dynamics of uncultivated marine archaea from comparative metagenomic analyses of bathypelagic plankton of different oceanic regions.</title>
        <authorList>
            <person name="Martin-Cuadrado A.B."/>
            <person name="Rodriguez-Valera F."/>
            <person name="Moreira D."/>
            <person name="Alba J.C."/>
            <person name="Ivars-Martinez E."/>
            <person name="Henn M.R."/>
            <person name="Talla E."/>
            <person name="Lopez-Garcia P."/>
        </authorList>
    </citation>
    <scope>NUCLEOTIDE SEQUENCE</scope>
</reference>
<evidence type="ECO:0000256" key="1">
    <source>
        <dbReference type="ARBA" id="ARBA00022490"/>
    </source>
</evidence>
<protein>
    <recommendedName>
        <fullName evidence="8">Phosphoribosylformylglycinamidine synthase subunit PurQ</fullName>
        <shortName evidence="8">FGAM synthase</shortName>
        <ecNumber evidence="8">6.3.5.3</ecNumber>
    </recommendedName>
    <alternativeName>
        <fullName evidence="8">Formylglycinamide ribonucleotide amidotransferase subunit I</fullName>
        <shortName evidence="8">FGAR amidotransferase I</shortName>
        <shortName evidence="8">FGAR-AT I</shortName>
    </alternativeName>
    <alternativeName>
        <fullName evidence="8">Glutaminase PurQ</fullName>
        <ecNumber evidence="8">3.5.1.2</ecNumber>
    </alternativeName>
    <alternativeName>
        <fullName evidence="8">Phosphoribosylformylglycinamidine synthase subunit I</fullName>
    </alternativeName>
</protein>
<name>B3V642_9ARCH</name>
<dbReference type="GO" id="GO:0006189">
    <property type="term" value="P:'de novo' IMP biosynthetic process"/>
    <property type="evidence" value="ECO:0007669"/>
    <property type="project" value="UniProtKB-UniRule"/>
</dbReference>
<evidence type="ECO:0000256" key="7">
    <source>
        <dbReference type="ARBA" id="ARBA00022962"/>
    </source>
</evidence>
<feature type="active site" description="Nucleophile" evidence="8">
    <location>
        <position position="86"/>
    </location>
</feature>
<comment type="subunit">
    <text evidence="8">Part of the FGAM synthase complex composed of 1 PurL, 1 PurQ and 2 PurS subunits.</text>
</comment>
<dbReference type="GO" id="GO:0005524">
    <property type="term" value="F:ATP binding"/>
    <property type="evidence" value="ECO:0007669"/>
    <property type="project" value="UniProtKB-KW"/>
</dbReference>
<dbReference type="InterPro" id="IPR010075">
    <property type="entry name" value="PRibForGlyAmidine_synth_PurQ"/>
</dbReference>
<dbReference type="SUPFAM" id="SSF52317">
    <property type="entry name" value="Class I glutamine amidotransferase-like"/>
    <property type="match status" value="1"/>
</dbReference>
<gene>
    <name evidence="8" type="primary">purQ</name>
</gene>
<keyword evidence="9" id="KW-0808">Transferase</keyword>
<keyword evidence="5 8" id="KW-0378">Hydrolase</keyword>
<comment type="function">
    <text evidence="8">Part of the phosphoribosylformylglycinamidine synthase complex involved in the purines biosynthetic pathway. Catalyzes the ATP-dependent conversion of formylglycinamide ribonucleotide (FGAR) and glutamine to yield formylglycinamidine ribonucleotide (FGAM) and glutamate. The FGAM synthase complex is composed of three subunits. PurQ produces an ammonia molecule by converting glutamine to glutamate. PurL transfers the ammonia molecule to FGAR to form FGAM in an ATP-dependent manner. PurS interacts with PurQ and PurL and is thought to assist in the transfer of the ammonia molecule from PurQ to PurL.</text>
</comment>
<evidence type="ECO:0000256" key="4">
    <source>
        <dbReference type="ARBA" id="ARBA00022755"/>
    </source>
</evidence>